<gene>
    <name evidence="2" type="ORF">SAMN05421664_1128</name>
</gene>
<dbReference type="RefSeq" id="WP_089754516.1">
    <property type="nucleotide sequence ID" value="NZ_FNKL01000002.1"/>
</dbReference>
<feature type="chain" id="PRO_5011655978" evidence="1">
    <location>
        <begin position="23"/>
        <end position="164"/>
    </location>
</feature>
<sequence length="164" mass="19423">MKSIFIKALLIINLFFIYNCKAQTANDYITFYNGVVPKLKSIIPNKTQFYGQNFSSFYNELQNKNVNIVMISYDSKIFNDPHYYTLYLYFCDRNMLNVASDNSFQYPWLEIAFENEIPSQIKDMVLQYHGQWNTTFAQFFSNMKIEKIKFIGVRGYDSPDYSAK</sequence>
<accession>A0A1H0ZXA4</accession>
<feature type="signal peptide" evidence="1">
    <location>
        <begin position="1"/>
        <end position="22"/>
    </location>
</feature>
<dbReference type="OrthoDB" id="1254299at2"/>
<evidence type="ECO:0000256" key="1">
    <source>
        <dbReference type="SAM" id="SignalP"/>
    </source>
</evidence>
<organism evidence="2 3">
    <name type="scientific">Chryseobacterium soldanellicola</name>
    <dbReference type="NCBI Taxonomy" id="311333"/>
    <lineage>
        <taxon>Bacteria</taxon>
        <taxon>Pseudomonadati</taxon>
        <taxon>Bacteroidota</taxon>
        <taxon>Flavobacteriia</taxon>
        <taxon>Flavobacteriales</taxon>
        <taxon>Weeksellaceae</taxon>
        <taxon>Chryseobacterium group</taxon>
        <taxon>Chryseobacterium</taxon>
    </lineage>
</organism>
<protein>
    <submittedName>
        <fullName evidence="2">Uncharacterized protein</fullName>
    </submittedName>
</protein>
<keyword evidence="3" id="KW-1185">Reference proteome</keyword>
<dbReference type="AlphaFoldDB" id="A0A1H0ZXA4"/>
<dbReference type="EMBL" id="FNKL01000002">
    <property type="protein sequence ID" value="SDQ32067.1"/>
    <property type="molecule type" value="Genomic_DNA"/>
</dbReference>
<proteinExistence type="predicted"/>
<evidence type="ECO:0000313" key="2">
    <source>
        <dbReference type="EMBL" id="SDQ32067.1"/>
    </source>
</evidence>
<evidence type="ECO:0000313" key="3">
    <source>
        <dbReference type="Proteomes" id="UP000199627"/>
    </source>
</evidence>
<dbReference type="Proteomes" id="UP000199627">
    <property type="component" value="Unassembled WGS sequence"/>
</dbReference>
<dbReference type="STRING" id="311333.SAMN05421664_1128"/>
<name>A0A1H0ZXA4_9FLAO</name>
<reference evidence="3" key="1">
    <citation type="submission" date="2016-10" db="EMBL/GenBank/DDBJ databases">
        <authorList>
            <person name="Varghese N."/>
            <person name="Submissions S."/>
        </authorList>
    </citation>
    <scope>NUCLEOTIDE SEQUENCE [LARGE SCALE GENOMIC DNA]</scope>
    <source>
        <strain evidence="3">DSM 17072</strain>
    </source>
</reference>
<keyword evidence="1" id="KW-0732">Signal</keyword>